<gene>
    <name evidence="1" type="ORF">A3E73_02760</name>
</gene>
<name>A0A1F5DP00_9BACT</name>
<dbReference type="Proteomes" id="UP000176791">
    <property type="component" value="Unassembled WGS sequence"/>
</dbReference>
<comment type="caution">
    <text evidence="1">The sequence shown here is derived from an EMBL/GenBank/DDBJ whole genome shotgun (WGS) entry which is preliminary data.</text>
</comment>
<proteinExistence type="predicted"/>
<dbReference type="AlphaFoldDB" id="A0A1F5DP00"/>
<reference evidence="1 2" key="1">
    <citation type="journal article" date="2016" name="Nat. Commun.">
        <title>Thousands of microbial genomes shed light on interconnected biogeochemical processes in an aquifer system.</title>
        <authorList>
            <person name="Anantharaman K."/>
            <person name="Brown C.T."/>
            <person name="Hug L.A."/>
            <person name="Sharon I."/>
            <person name="Castelle C.J."/>
            <person name="Probst A.J."/>
            <person name="Thomas B.C."/>
            <person name="Singh A."/>
            <person name="Wilkins M.J."/>
            <person name="Karaoz U."/>
            <person name="Brodie E.L."/>
            <person name="Williams K.H."/>
            <person name="Hubbard S.S."/>
            <person name="Banfield J.F."/>
        </authorList>
    </citation>
    <scope>NUCLEOTIDE SEQUENCE [LARGE SCALE GENOMIC DNA]</scope>
</reference>
<accession>A0A1F5DP00</accession>
<organism evidence="1 2">
    <name type="scientific">Candidatus Beckwithbacteria bacterium RIFCSPHIGHO2_12_FULL_47_17</name>
    <dbReference type="NCBI Taxonomy" id="1797460"/>
    <lineage>
        <taxon>Bacteria</taxon>
        <taxon>Candidatus Beckwithiibacteriota</taxon>
    </lineage>
</organism>
<protein>
    <submittedName>
        <fullName evidence="1">Uncharacterized protein</fullName>
    </submittedName>
</protein>
<evidence type="ECO:0000313" key="2">
    <source>
        <dbReference type="Proteomes" id="UP000176791"/>
    </source>
</evidence>
<dbReference type="STRING" id="1797460.A3E73_02760"/>
<evidence type="ECO:0000313" key="1">
    <source>
        <dbReference type="EMBL" id="OGD56756.1"/>
    </source>
</evidence>
<sequence length="202" mass="23422">MLKQELFPQESIEFDFNCGCYRFSNTTRNLEGVLTIRDQRFNNIPLTDKTFERLEFLGHLPKGGIQQLRRHKKSIQLIAIGSGLDETLDLAPILKFPSIIIDPLDPNVLKQGLLQLNKYNLSALDTLRVKTMLRRASVYNTSKIKHYKMTLAEAIEHHSDELFGKADVVMDFFGAWFYDQNNTRPNYELLLKPEGSKLIWVY</sequence>
<dbReference type="EMBL" id="MEZN01000009">
    <property type="protein sequence ID" value="OGD56756.1"/>
    <property type="molecule type" value="Genomic_DNA"/>
</dbReference>